<reference evidence="1" key="1">
    <citation type="submission" date="2018-10" db="EMBL/GenBank/DDBJ databases">
        <title>Hidden diversity of soil giant viruses.</title>
        <authorList>
            <person name="Schulz F."/>
            <person name="Alteio L."/>
            <person name="Goudeau D."/>
            <person name="Ryan E.M."/>
            <person name="Malmstrom R.R."/>
            <person name="Blanchard J."/>
            <person name="Woyke T."/>
        </authorList>
    </citation>
    <scope>NUCLEOTIDE SEQUENCE</scope>
    <source>
        <strain evidence="1">GAV1</strain>
    </source>
</reference>
<gene>
    <name evidence="1" type="ORF">Gaeavirus2_26</name>
</gene>
<accession>A0A3G5A0A5</accession>
<protein>
    <submittedName>
        <fullName evidence="1">Uncharacterized protein</fullName>
    </submittedName>
</protein>
<name>A0A3G5A0A5_9VIRU</name>
<dbReference type="EMBL" id="MK072200">
    <property type="protein sequence ID" value="AYV79944.1"/>
    <property type="molecule type" value="Genomic_DNA"/>
</dbReference>
<sequence>MNNSNIIERLYKNIDLSKINYKIIKHNANYLYNVFTEIQKLWDDVSYDQVVINKKEFNKIIKIANTSFLNQYDKVLEYIKNVTQIIKVTDSNITFYYFDAGSYSKDIDQINYLFNMTVTTAKYFKVRDTENIIILWLPIDINRDFVYDVIDNDTLKKSEHEYTAFTSSGVTFGLNPRYTIITRYEEIHKLLLHELIHNFYIDGSCHTDFDDVLTKYKNSKSTHNHHYQYSMYESYTELLATYITIIFRNINLTSQQEIIDKIETEIIMELLYSYNTICNLIKKNGFKTFNEFMKTREFKGDICIYEYYYLKGLMYNNYELTICNDKICHRNNYLNIIDENINDNLLEDIYNHSINQTNFRYNFYN</sequence>
<evidence type="ECO:0000313" key="1">
    <source>
        <dbReference type="EMBL" id="AYV79944.1"/>
    </source>
</evidence>
<organism evidence="1">
    <name type="scientific">Gaeavirus sp</name>
    <dbReference type="NCBI Taxonomy" id="2487767"/>
    <lineage>
        <taxon>Viruses</taxon>
        <taxon>Varidnaviria</taxon>
        <taxon>Bamfordvirae</taxon>
        <taxon>Nucleocytoviricota</taxon>
        <taxon>Megaviricetes</taxon>
        <taxon>Imitervirales</taxon>
        <taxon>Mimiviridae</taxon>
        <taxon>Klosneuvirinae</taxon>
    </lineage>
</organism>
<proteinExistence type="predicted"/>